<protein>
    <submittedName>
        <fullName evidence="4">Outer membrane beta-barrel protein</fullName>
    </submittedName>
</protein>
<comment type="caution">
    <text evidence="4">The sequence shown here is derived from an EMBL/GenBank/DDBJ whole genome shotgun (WGS) entry which is preliminary data.</text>
</comment>
<dbReference type="RefSeq" id="WP_138730327.1">
    <property type="nucleotide sequence ID" value="NZ_SRMP02000009.1"/>
</dbReference>
<dbReference type="Pfam" id="PF13505">
    <property type="entry name" value="OMP_b-brl"/>
    <property type="match status" value="1"/>
</dbReference>
<evidence type="ECO:0000259" key="3">
    <source>
        <dbReference type="Pfam" id="PF13505"/>
    </source>
</evidence>
<keyword evidence="1 2" id="KW-0732">Signal</keyword>
<feature type="signal peptide" evidence="2">
    <location>
        <begin position="1"/>
        <end position="20"/>
    </location>
</feature>
<dbReference type="SUPFAM" id="SSF56925">
    <property type="entry name" value="OMPA-like"/>
    <property type="match status" value="1"/>
</dbReference>
<sequence>MKKLLLSFALVAGLGLAANAQTKDPAMSGSKIGVGADFAFPMGDFGDAYNFGVGGSLNFQAPIASKLNFVGEAGYLKFTGKEFNEMGLSFKYPSVGFVPLKAGVRYFLAENFYAQGQVGAAIATGDDASGTAFLYAPSLGVEFPVADKMAIDFGARYEGWSKNGTSSFIGLRAALNFGL</sequence>
<keyword evidence="5" id="KW-1185">Reference proteome</keyword>
<accession>A0ABW9JGQ7</accession>
<evidence type="ECO:0000256" key="1">
    <source>
        <dbReference type="ARBA" id="ARBA00022729"/>
    </source>
</evidence>
<reference evidence="4 5" key="1">
    <citation type="submission" date="2024-12" db="EMBL/GenBank/DDBJ databases">
        <authorList>
            <person name="Hu S."/>
        </authorList>
    </citation>
    <scope>NUCLEOTIDE SEQUENCE [LARGE SCALE GENOMIC DNA]</scope>
    <source>
        <strain evidence="4 5">P-25</strain>
    </source>
</reference>
<feature type="domain" description="Outer membrane protein beta-barrel" evidence="3">
    <location>
        <begin position="8"/>
        <end position="177"/>
    </location>
</feature>
<name>A0ABW9JGQ7_9SPHI</name>
<dbReference type="InterPro" id="IPR011250">
    <property type="entry name" value="OMP/PagP_B-barrel"/>
</dbReference>
<evidence type="ECO:0000313" key="4">
    <source>
        <dbReference type="EMBL" id="MFN0291115.1"/>
    </source>
</evidence>
<evidence type="ECO:0000256" key="2">
    <source>
        <dbReference type="SAM" id="SignalP"/>
    </source>
</evidence>
<dbReference type="InterPro" id="IPR027385">
    <property type="entry name" value="Beta-barrel_OMP"/>
</dbReference>
<proteinExistence type="predicted"/>
<dbReference type="EMBL" id="SRMP02000009">
    <property type="protein sequence ID" value="MFN0291115.1"/>
    <property type="molecule type" value="Genomic_DNA"/>
</dbReference>
<feature type="chain" id="PRO_5045813627" evidence="2">
    <location>
        <begin position="21"/>
        <end position="179"/>
    </location>
</feature>
<evidence type="ECO:0000313" key="5">
    <source>
        <dbReference type="Proteomes" id="UP001517367"/>
    </source>
</evidence>
<dbReference type="Proteomes" id="UP001517367">
    <property type="component" value="Unassembled WGS sequence"/>
</dbReference>
<gene>
    <name evidence="4" type="ORF">E5L68_006910</name>
</gene>
<organism evidence="4 5">
    <name type="scientific">Pedobacter helvus</name>
    <dbReference type="NCBI Taxonomy" id="2563444"/>
    <lineage>
        <taxon>Bacteria</taxon>
        <taxon>Pseudomonadati</taxon>
        <taxon>Bacteroidota</taxon>
        <taxon>Sphingobacteriia</taxon>
        <taxon>Sphingobacteriales</taxon>
        <taxon>Sphingobacteriaceae</taxon>
        <taxon>Pedobacter</taxon>
    </lineage>
</organism>